<gene>
    <name evidence="1" type="ORF">OBE_02301</name>
</gene>
<name>K1TKH4_9ZZZZ</name>
<dbReference type="AlphaFoldDB" id="K1TKH4"/>
<reference evidence="1" key="1">
    <citation type="journal article" date="2013" name="Environ. Microbiol.">
        <title>Microbiota from the distal guts of lean and obese adolescents exhibit partial functional redundancy besides clear differences in community structure.</title>
        <authorList>
            <person name="Ferrer M."/>
            <person name="Ruiz A."/>
            <person name="Lanza F."/>
            <person name="Haange S.B."/>
            <person name="Oberbach A."/>
            <person name="Till H."/>
            <person name="Bargiela R."/>
            <person name="Campoy C."/>
            <person name="Segura M.T."/>
            <person name="Richter M."/>
            <person name="von Bergen M."/>
            <person name="Seifert J."/>
            <person name="Suarez A."/>
        </authorList>
    </citation>
    <scope>NUCLEOTIDE SEQUENCE</scope>
</reference>
<organism evidence="1">
    <name type="scientific">human gut metagenome</name>
    <dbReference type="NCBI Taxonomy" id="408170"/>
    <lineage>
        <taxon>unclassified sequences</taxon>
        <taxon>metagenomes</taxon>
        <taxon>organismal metagenomes</taxon>
    </lineage>
</organism>
<protein>
    <submittedName>
        <fullName evidence="1">Uncharacterized protein</fullName>
    </submittedName>
</protein>
<accession>K1TKH4</accession>
<dbReference type="EMBL" id="AJWZ01001496">
    <property type="protein sequence ID" value="EKC73607.1"/>
    <property type="molecule type" value="Genomic_DNA"/>
</dbReference>
<dbReference type="InterPro" id="IPR013321">
    <property type="entry name" value="Arc_rbn_hlx_hlx"/>
</dbReference>
<dbReference type="Gene3D" id="1.10.1220.10">
    <property type="entry name" value="Met repressor-like"/>
    <property type="match status" value="1"/>
</dbReference>
<proteinExistence type="predicted"/>
<evidence type="ECO:0000313" key="1">
    <source>
        <dbReference type="EMBL" id="EKC73607.1"/>
    </source>
</evidence>
<comment type="caution">
    <text evidence="1">The sequence shown here is derived from an EMBL/GenBank/DDBJ whole genome shotgun (WGS) entry which is preliminary data.</text>
</comment>
<sequence length="160" mass="18178">MPKTTKAAQKAVNKYIANNYDRVNLTMPKGKKEDYKEGAEAAGKSLNQYIMDCVEEDVEAEKGRVLYTTEMVELMGEVYKGILRVMNPEGHDPYWTISDRRPMKCIVMLLPRATTLGIPKELDEKIAKLMNMISLEDMSTLMNAPMPMEFALAFNKGMMK</sequence>
<dbReference type="GO" id="GO:0006355">
    <property type="term" value="P:regulation of DNA-templated transcription"/>
    <property type="evidence" value="ECO:0007669"/>
    <property type="project" value="InterPro"/>
</dbReference>